<keyword evidence="4" id="KW-1185">Reference proteome</keyword>
<protein>
    <submittedName>
        <fullName evidence="2 3">Uncharacterized protein</fullName>
    </submittedName>
</protein>
<keyword evidence="1" id="KW-0732">Signal</keyword>
<accession>A0A180GCK0</accession>
<gene>
    <name evidence="2" type="ORF">PTTG_28313</name>
</gene>
<evidence type="ECO:0000256" key="1">
    <source>
        <dbReference type="SAM" id="SignalP"/>
    </source>
</evidence>
<evidence type="ECO:0000313" key="2">
    <source>
        <dbReference type="EMBL" id="OAV90415.1"/>
    </source>
</evidence>
<dbReference type="EnsemblFungi" id="PTTG_28313-t43_1">
    <property type="protein sequence ID" value="PTTG_28313-t43_1-p1"/>
    <property type="gene ID" value="PTTG_28313"/>
</dbReference>
<dbReference type="VEuPathDB" id="FungiDB:PTTG_28313"/>
<sequence length="143" mass="16455">MKACDLFIRLLSLSALVIGVCSMPYKKLVFKHVWSRTHATRPQTLGNCKFETDVSVDQIPRPGEVYGIYVNNPLEVAVMVRVKVKGSDLLKPITRHIIQPNTIMPWTKYKLCELGKYPTEVKVEYFITKADYKRLRKPLSQSK</sequence>
<organism evidence="2">
    <name type="scientific">Puccinia triticina (isolate 1-1 / race 1 (BBBD))</name>
    <name type="common">Brown leaf rust fungus</name>
    <dbReference type="NCBI Taxonomy" id="630390"/>
    <lineage>
        <taxon>Eukaryota</taxon>
        <taxon>Fungi</taxon>
        <taxon>Dikarya</taxon>
        <taxon>Basidiomycota</taxon>
        <taxon>Pucciniomycotina</taxon>
        <taxon>Pucciniomycetes</taxon>
        <taxon>Pucciniales</taxon>
        <taxon>Pucciniaceae</taxon>
        <taxon>Puccinia</taxon>
    </lineage>
</organism>
<evidence type="ECO:0000313" key="3">
    <source>
        <dbReference type="EnsemblFungi" id="PTTG_28313-t43_1-p1"/>
    </source>
</evidence>
<dbReference type="AlphaFoldDB" id="A0A180GCK0"/>
<reference evidence="2" key="2">
    <citation type="submission" date="2016-05" db="EMBL/GenBank/DDBJ databases">
        <title>Comparative analysis highlights variable genome content of wheat rusts and divergence of the mating loci.</title>
        <authorList>
            <person name="Cuomo C.A."/>
            <person name="Bakkeren G."/>
            <person name="Szabo L."/>
            <person name="Khalil H."/>
            <person name="Joly D."/>
            <person name="Goldberg J."/>
            <person name="Young S."/>
            <person name="Zeng Q."/>
            <person name="Fellers J."/>
        </authorList>
    </citation>
    <scope>NUCLEOTIDE SEQUENCE [LARGE SCALE GENOMIC DNA]</scope>
    <source>
        <strain evidence="2">1-1 BBBD Race 1</strain>
    </source>
</reference>
<name>A0A180GCK0_PUCT1</name>
<feature type="signal peptide" evidence="1">
    <location>
        <begin position="1"/>
        <end position="22"/>
    </location>
</feature>
<feature type="chain" id="PRO_5008109763" evidence="1">
    <location>
        <begin position="23"/>
        <end position="143"/>
    </location>
</feature>
<dbReference type="Proteomes" id="UP000005240">
    <property type="component" value="Unassembled WGS sequence"/>
</dbReference>
<reference evidence="3 4" key="3">
    <citation type="journal article" date="2017" name="G3 (Bethesda)">
        <title>Comparative analysis highlights variable genome content of wheat rusts and divergence of the mating loci.</title>
        <authorList>
            <person name="Cuomo C.A."/>
            <person name="Bakkeren G."/>
            <person name="Khalil H.B."/>
            <person name="Panwar V."/>
            <person name="Joly D."/>
            <person name="Linning R."/>
            <person name="Sakthikumar S."/>
            <person name="Song X."/>
            <person name="Adiconis X."/>
            <person name="Fan L."/>
            <person name="Goldberg J.M."/>
            <person name="Levin J.Z."/>
            <person name="Young S."/>
            <person name="Zeng Q."/>
            <person name="Anikster Y."/>
            <person name="Bruce M."/>
            <person name="Wang M."/>
            <person name="Yin C."/>
            <person name="McCallum B."/>
            <person name="Szabo L.J."/>
            <person name="Hulbert S."/>
            <person name="Chen X."/>
            <person name="Fellers J.P."/>
        </authorList>
    </citation>
    <scope>NUCLEOTIDE SEQUENCE</scope>
    <source>
        <strain evidence="3">isolate 1-1 / race 1 (BBBD)</strain>
        <strain evidence="4">Isolate 1-1 / race 1 (BBBD)</strain>
    </source>
</reference>
<reference evidence="2" key="1">
    <citation type="submission" date="2009-11" db="EMBL/GenBank/DDBJ databases">
        <authorList>
            <consortium name="The Broad Institute Genome Sequencing Platform"/>
            <person name="Ward D."/>
            <person name="Feldgarden M."/>
            <person name="Earl A."/>
            <person name="Young S.K."/>
            <person name="Zeng Q."/>
            <person name="Koehrsen M."/>
            <person name="Alvarado L."/>
            <person name="Berlin A."/>
            <person name="Bochicchio J."/>
            <person name="Borenstein D."/>
            <person name="Chapman S.B."/>
            <person name="Chen Z."/>
            <person name="Engels R."/>
            <person name="Freedman E."/>
            <person name="Gellesch M."/>
            <person name="Goldberg J."/>
            <person name="Griggs A."/>
            <person name="Gujja S."/>
            <person name="Heilman E."/>
            <person name="Heiman D."/>
            <person name="Hepburn T."/>
            <person name="Howarth C."/>
            <person name="Jen D."/>
            <person name="Larson L."/>
            <person name="Lewis B."/>
            <person name="Mehta T."/>
            <person name="Park D."/>
            <person name="Pearson M."/>
            <person name="Roberts A."/>
            <person name="Saif S."/>
            <person name="Shea T."/>
            <person name="Shenoy N."/>
            <person name="Sisk P."/>
            <person name="Stolte C."/>
            <person name="Sykes S."/>
            <person name="Thomson T."/>
            <person name="Walk T."/>
            <person name="White J."/>
            <person name="Yandava C."/>
            <person name="Izard J."/>
            <person name="Baranova O.V."/>
            <person name="Blanton J.M."/>
            <person name="Tanner A.C."/>
            <person name="Dewhirst F.E."/>
            <person name="Haas B."/>
            <person name="Nusbaum C."/>
            <person name="Birren B."/>
        </authorList>
    </citation>
    <scope>NUCLEOTIDE SEQUENCE [LARGE SCALE GENOMIC DNA]</scope>
    <source>
        <strain evidence="2">1-1 BBBD Race 1</strain>
    </source>
</reference>
<evidence type="ECO:0000313" key="4">
    <source>
        <dbReference type="Proteomes" id="UP000005240"/>
    </source>
</evidence>
<dbReference type="EMBL" id="ADAS02000101">
    <property type="protein sequence ID" value="OAV90415.1"/>
    <property type="molecule type" value="Genomic_DNA"/>
</dbReference>
<proteinExistence type="predicted"/>
<reference evidence="3" key="4">
    <citation type="submission" date="2025-05" db="UniProtKB">
        <authorList>
            <consortium name="EnsemblFungi"/>
        </authorList>
    </citation>
    <scope>IDENTIFICATION</scope>
    <source>
        <strain evidence="3">isolate 1-1 / race 1 (BBBD)</strain>
    </source>
</reference>